<proteinExistence type="inferred from homology"/>
<comment type="subcellular location">
    <subcellularLocation>
        <location evidence="1">Cell membrane</location>
        <topology evidence="1">Multi-pass membrane protein</topology>
    </subcellularLocation>
</comment>
<dbReference type="GO" id="GO:0032217">
    <property type="term" value="F:riboflavin transmembrane transporter activity"/>
    <property type="evidence" value="ECO:0007669"/>
    <property type="project" value="UniProtKB-UniRule"/>
</dbReference>
<dbReference type="Pfam" id="PF12822">
    <property type="entry name" value="ECF_trnsprt"/>
    <property type="match status" value="1"/>
</dbReference>
<evidence type="ECO:0000256" key="8">
    <source>
        <dbReference type="PIRNR" id="PIRNR037778"/>
    </source>
</evidence>
<dbReference type="GO" id="GO:0005886">
    <property type="term" value="C:plasma membrane"/>
    <property type="evidence" value="ECO:0007669"/>
    <property type="project" value="UniProtKB-SubCell"/>
</dbReference>
<accession>A0A1L8MQ69</accession>
<comment type="similarity">
    <text evidence="2 8">Belongs to the prokaryotic riboflavin transporter (P-RFT) (TC 2.A.87) family.</text>
</comment>
<dbReference type="RefSeq" id="WP_071793600.1">
    <property type="nucleotide sequence ID" value="NZ_LZDD01000001.1"/>
</dbReference>
<evidence type="ECO:0000256" key="3">
    <source>
        <dbReference type="ARBA" id="ARBA00022448"/>
    </source>
</evidence>
<dbReference type="STRING" id="1856638.A9Q68_05005"/>
<dbReference type="InterPro" id="IPR025720">
    <property type="entry name" value="RibU"/>
</dbReference>
<evidence type="ECO:0000256" key="7">
    <source>
        <dbReference type="ARBA" id="ARBA00023136"/>
    </source>
</evidence>
<dbReference type="Gene3D" id="1.10.1760.20">
    <property type="match status" value="1"/>
</dbReference>
<dbReference type="AlphaFoldDB" id="A0A1L8MQ69"/>
<feature type="transmembrane region" description="Helical" evidence="9">
    <location>
        <begin position="77"/>
        <end position="98"/>
    </location>
</feature>
<feature type="transmembrane region" description="Helical" evidence="9">
    <location>
        <begin position="151"/>
        <end position="175"/>
    </location>
</feature>
<keyword evidence="3 8" id="KW-0813">Transport</keyword>
<dbReference type="Proteomes" id="UP000182015">
    <property type="component" value="Unassembled WGS sequence"/>
</dbReference>
<keyword evidence="6 9" id="KW-1133">Transmembrane helix</keyword>
<keyword evidence="5 9" id="KW-0812">Transmembrane</keyword>
<evidence type="ECO:0000256" key="9">
    <source>
        <dbReference type="SAM" id="Phobius"/>
    </source>
</evidence>
<evidence type="ECO:0000256" key="2">
    <source>
        <dbReference type="ARBA" id="ARBA00005540"/>
    </source>
</evidence>
<keyword evidence="11" id="KW-1185">Reference proteome</keyword>
<gene>
    <name evidence="10" type="ORF">A9Q68_05005</name>
</gene>
<feature type="transmembrane region" description="Helical" evidence="9">
    <location>
        <begin position="110"/>
        <end position="131"/>
    </location>
</feature>
<organism evidence="10 11">
    <name type="scientific">Streptococcus bovimastitidis</name>
    <dbReference type="NCBI Taxonomy" id="1856638"/>
    <lineage>
        <taxon>Bacteria</taxon>
        <taxon>Bacillati</taxon>
        <taxon>Bacillota</taxon>
        <taxon>Bacilli</taxon>
        <taxon>Lactobacillales</taxon>
        <taxon>Streptococcaceae</taxon>
        <taxon>Streptococcus</taxon>
    </lineage>
</organism>
<protein>
    <recommendedName>
        <fullName evidence="8">Riboflavin transporter</fullName>
    </recommendedName>
</protein>
<dbReference type="EMBL" id="LZDD01000001">
    <property type="protein sequence ID" value="OJF72904.1"/>
    <property type="molecule type" value="Genomic_DNA"/>
</dbReference>
<name>A0A1L8MQ69_9STRE</name>
<sequence>MSKTHRLVLIAILSTISFLLMFVSFSIIPGANFLKIEFSIIPVLLGLVLFDLKSAYAILLLRSLLKLLLNNSGVNDFIGLPMNIIALGLFVTAFAIFWNGKKSRFQYIGASLIGTITLTLAMLALNYFYAIPLYAKFANFDIGAFIGIAKYLLAMVLPFNLIEGLIFAISFYFVYIASKPILERYITLPYEK</sequence>
<evidence type="ECO:0000256" key="1">
    <source>
        <dbReference type="ARBA" id="ARBA00004651"/>
    </source>
</evidence>
<dbReference type="PANTHER" id="PTHR38438">
    <property type="entry name" value="RIBOFLAVIN TRANSPORTER RIBU"/>
    <property type="match status" value="1"/>
</dbReference>
<dbReference type="PANTHER" id="PTHR38438:SF1">
    <property type="entry name" value="RIBOFLAVIN TRANSPORTER RIBU"/>
    <property type="match status" value="1"/>
</dbReference>
<evidence type="ECO:0000256" key="6">
    <source>
        <dbReference type="ARBA" id="ARBA00022989"/>
    </source>
</evidence>
<reference evidence="11" key="1">
    <citation type="submission" date="2016-06" db="EMBL/GenBank/DDBJ databases">
        <authorList>
            <person name="de Vries S.P.W."/>
            <person name="Hadjirin N.F."/>
            <person name="Lay E.M."/>
            <person name="Zadoks R.N."/>
            <person name="Peacock S.J."/>
            <person name="Parkhill J."/>
            <person name="Grant A.J."/>
            <person name="Mcdougall S."/>
            <person name="Holmes M.A."/>
        </authorList>
    </citation>
    <scope>NUCLEOTIDE SEQUENCE [LARGE SCALE GENOMIC DNA]</scope>
    <source>
        <strain evidence="11">NZ1587</strain>
    </source>
</reference>
<dbReference type="InterPro" id="IPR024529">
    <property type="entry name" value="ECF_trnsprt_substrate-spec"/>
</dbReference>
<evidence type="ECO:0000313" key="11">
    <source>
        <dbReference type="Proteomes" id="UP000182015"/>
    </source>
</evidence>
<evidence type="ECO:0000313" key="10">
    <source>
        <dbReference type="EMBL" id="OJF72904.1"/>
    </source>
</evidence>
<dbReference type="PIRSF" id="PIRSF037778">
    <property type="entry name" value="UCP037778_transp_RibU"/>
    <property type="match status" value="1"/>
</dbReference>
<keyword evidence="4 8" id="KW-1003">Cell membrane</keyword>
<evidence type="ECO:0000256" key="5">
    <source>
        <dbReference type="ARBA" id="ARBA00022692"/>
    </source>
</evidence>
<evidence type="ECO:0000256" key="4">
    <source>
        <dbReference type="ARBA" id="ARBA00022475"/>
    </source>
</evidence>
<keyword evidence="7 8" id="KW-0472">Membrane</keyword>
<feature type="transmembrane region" description="Helical" evidence="9">
    <location>
        <begin position="6"/>
        <end position="28"/>
    </location>
</feature>
<dbReference type="OrthoDB" id="9809216at2"/>
<comment type="caution">
    <text evidence="10">The sequence shown here is derived from an EMBL/GenBank/DDBJ whole genome shotgun (WGS) entry which is preliminary data.</text>
</comment>
<comment type="function">
    <text evidence="8">Probably a riboflavin-binding protein that interacts with the energy-coupling factor (ECF) ABC-transporter complex.</text>
</comment>